<keyword evidence="1" id="KW-1133">Transmembrane helix</keyword>
<proteinExistence type="predicted"/>
<dbReference type="RefSeq" id="WP_068136187.1">
    <property type="nucleotide sequence ID" value="NZ_AP014924.1"/>
</dbReference>
<organism evidence="2 3">
    <name type="scientific">Limnochorda pilosa</name>
    <dbReference type="NCBI Taxonomy" id="1555112"/>
    <lineage>
        <taxon>Bacteria</taxon>
        <taxon>Bacillati</taxon>
        <taxon>Bacillota</taxon>
        <taxon>Limnochordia</taxon>
        <taxon>Limnochordales</taxon>
        <taxon>Limnochordaceae</taxon>
        <taxon>Limnochorda</taxon>
    </lineage>
</organism>
<gene>
    <name evidence="2" type="ORF">LIP_1552</name>
</gene>
<evidence type="ECO:0000313" key="2">
    <source>
        <dbReference type="EMBL" id="BAS27399.1"/>
    </source>
</evidence>
<dbReference type="AlphaFoldDB" id="A0A0K2SKL8"/>
<dbReference type="EMBL" id="AP014924">
    <property type="protein sequence ID" value="BAS27399.1"/>
    <property type="molecule type" value="Genomic_DNA"/>
</dbReference>
<sequence>MRVASTLMPLSMLVYGPLADMIPIEWLLLATGSLLVVQSPFMVSHRALVEAGKPLPVPET</sequence>
<reference evidence="3" key="1">
    <citation type="submission" date="2015-07" db="EMBL/GenBank/DDBJ databases">
        <title>Complete genome sequence and phylogenetic analysis of Limnochorda pilosa.</title>
        <authorList>
            <person name="Watanabe M."/>
            <person name="Kojima H."/>
            <person name="Fukui M."/>
        </authorList>
    </citation>
    <scope>NUCLEOTIDE SEQUENCE [LARGE SCALE GENOMIC DNA]</scope>
    <source>
        <strain evidence="3">HC45</strain>
    </source>
</reference>
<dbReference type="Proteomes" id="UP000065807">
    <property type="component" value="Chromosome"/>
</dbReference>
<keyword evidence="1" id="KW-0472">Membrane</keyword>
<evidence type="ECO:0000256" key="1">
    <source>
        <dbReference type="SAM" id="Phobius"/>
    </source>
</evidence>
<accession>A0A0K2SKL8</accession>
<evidence type="ECO:0000313" key="3">
    <source>
        <dbReference type="Proteomes" id="UP000065807"/>
    </source>
</evidence>
<dbReference type="OrthoDB" id="9775268at2"/>
<keyword evidence="3" id="KW-1185">Reference proteome</keyword>
<feature type="transmembrane region" description="Helical" evidence="1">
    <location>
        <begin position="12"/>
        <end position="37"/>
    </location>
</feature>
<protein>
    <submittedName>
        <fullName evidence="2">Uncharacterized protein</fullName>
    </submittedName>
</protein>
<dbReference type="KEGG" id="lpil:LIP_1552"/>
<keyword evidence="1" id="KW-0812">Transmembrane</keyword>
<reference evidence="3" key="2">
    <citation type="journal article" date="2016" name="Int. J. Syst. Evol. Microbiol.">
        <title>Complete genome sequence and cell structure of Limnochorda pilosa, a Gram-negative spore-former within the phylum Firmicutes.</title>
        <authorList>
            <person name="Watanabe M."/>
            <person name="Kojima H."/>
            <person name="Fukui M."/>
        </authorList>
    </citation>
    <scope>NUCLEOTIDE SEQUENCE [LARGE SCALE GENOMIC DNA]</scope>
    <source>
        <strain evidence="3">HC45</strain>
    </source>
</reference>
<name>A0A0K2SKL8_LIMPI</name>